<evidence type="ECO:0000313" key="2">
    <source>
        <dbReference type="Proteomes" id="UP000095576"/>
    </source>
</evidence>
<dbReference type="AlphaFoldDB" id="A0A174SB36"/>
<proteinExistence type="predicted"/>
<evidence type="ECO:0000313" key="1">
    <source>
        <dbReference type="EMBL" id="CUP92430.1"/>
    </source>
</evidence>
<dbReference type="EMBL" id="CZAP01000016">
    <property type="protein sequence ID" value="CUP92430.1"/>
    <property type="molecule type" value="Genomic_DNA"/>
</dbReference>
<name>A0A174SB36_BACT4</name>
<sequence>MKILTEREKKILINHAKKQELRRIISKKKKKNKRRYLQGKSKEERQKYILENRFKDYSKIKAPSNFSLIENTEESLKFIAKIEKCLKNRSKVFVNLTDVETIAHGAIVVLLSIMTKFKYNHIDFNGNFPKNKNANKALVDSGFFDQLYKRNISNEPNYAFCRNKVLTHAGKVVDSSLADQIISEISNLIWGKQRRCLGVQRVFLELMQNTNNHASFDSKGLHHWWTTVQYDEKLKKAYFSFIDYGVGIINSLRNDEHGKFYNIIPKIRELFNPQNNAEMLSLLLKGEIHKTSTGKYYRGKGLPCLFKACEDNKIANVVVIANDAKVEYTAGTNVKLNNSFAGTFIHWELNFNNVNINYE</sequence>
<dbReference type="RefSeq" id="WP_005785664.1">
    <property type="nucleotide sequence ID" value="NZ_CZAP01000016.1"/>
</dbReference>
<gene>
    <name evidence="1" type="ORF">ERS852511_03670</name>
</gene>
<organism evidence="1 2">
    <name type="scientific">Bacteroides thetaiotaomicron</name>
    <dbReference type="NCBI Taxonomy" id="818"/>
    <lineage>
        <taxon>Bacteria</taxon>
        <taxon>Pseudomonadati</taxon>
        <taxon>Bacteroidota</taxon>
        <taxon>Bacteroidia</taxon>
        <taxon>Bacteroidales</taxon>
        <taxon>Bacteroidaceae</taxon>
        <taxon>Bacteroides</taxon>
    </lineage>
</organism>
<dbReference type="Proteomes" id="UP000095576">
    <property type="component" value="Unassembled WGS sequence"/>
</dbReference>
<accession>A0A174SB36</accession>
<reference evidence="1 2" key="1">
    <citation type="submission" date="2015-09" db="EMBL/GenBank/DDBJ databases">
        <authorList>
            <consortium name="Pathogen Informatics"/>
        </authorList>
    </citation>
    <scope>NUCLEOTIDE SEQUENCE [LARGE SCALE GENOMIC DNA]</scope>
    <source>
        <strain evidence="1 2">2789STDY5834899</strain>
    </source>
</reference>
<protein>
    <submittedName>
        <fullName evidence="1">Uncharacterized protein</fullName>
    </submittedName>
</protein>